<protein>
    <submittedName>
        <fullName evidence="1">Uncharacterized protein</fullName>
    </submittedName>
</protein>
<reference evidence="1 2" key="1">
    <citation type="submission" date="2016-05" db="EMBL/GenBank/DDBJ databases">
        <title>A degradative enzymes factory behind the ericoid mycorrhizal symbiosis.</title>
        <authorList>
            <consortium name="DOE Joint Genome Institute"/>
            <person name="Martino E."/>
            <person name="Morin E."/>
            <person name="Grelet G."/>
            <person name="Kuo A."/>
            <person name="Kohler A."/>
            <person name="Daghino S."/>
            <person name="Barry K."/>
            <person name="Choi C."/>
            <person name="Cichocki N."/>
            <person name="Clum A."/>
            <person name="Copeland A."/>
            <person name="Hainaut M."/>
            <person name="Haridas S."/>
            <person name="Labutti K."/>
            <person name="Lindquist E."/>
            <person name="Lipzen A."/>
            <person name="Khouja H.-R."/>
            <person name="Murat C."/>
            <person name="Ohm R."/>
            <person name="Olson A."/>
            <person name="Spatafora J."/>
            <person name="Veneault-Fourrey C."/>
            <person name="Henrissat B."/>
            <person name="Grigoriev I."/>
            <person name="Martin F."/>
            <person name="Perotto S."/>
        </authorList>
    </citation>
    <scope>NUCLEOTIDE SEQUENCE [LARGE SCALE GENOMIC DNA]</scope>
    <source>
        <strain evidence="1 2">UAMH 7357</strain>
    </source>
</reference>
<keyword evidence="2" id="KW-1185">Reference proteome</keyword>
<evidence type="ECO:0000313" key="2">
    <source>
        <dbReference type="Proteomes" id="UP000235672"/>
    </source>
</evidence>
<sequence>MSFKQIKRKLKEYSKKKRKDTGLDYLKYGSVSKSDSKDEAHLPLLAAELEQEYQLPALSKALTLYNECVLRLNQMENKIMGALSSSPRKEYTVTIKAIKENFSLGSLHEMDMQNARASQVERHKAKLNARLIKVRMAREADLKKAKRDLYKAESAEKEALRVKGVAARAAERDRKKQLKALEVEVKKKILDVDITIPLELL</sequence>
<evidence type="ECO:0000313" key="1">
    <source>
        <dbReference type="EMBL" id="PMD18622.1"/>
    </source>
</evidence>
<name>A0A2J6PX55_9HELO</name>
<dbReference type="EMBL" id="KZ613493">
    <property type="protein sequence ID" value="PMD18622.1"/>
    <property type="molecule type" value="Genomic_DNA"/>
</dbReference>
<dbReference type="AlphaFoldDB" id="A0A2J6PX55"/>
<accession>A0A2J6PX55</accession>
<proteinExistence type="predicted"/>
<gene>
    <name evidence="1" type="ORF">NA56DRAFT_706534</name>
</gene>
<organism evidence="1 2">
    <name type="scientific">Hyaloscypha hepaticicola</name>
    <dbReference type="NCBI Taxonomy" id="2082293"/>
    <lineage>
        <taxon>Eukaryota</taxon>
        <taxon>Fungi</taxon>
        <taxon>Dikarya</taxon>
        <taxon>Ascomycota</taxon>
        <taxon>Pezizomycotina</taxon>
        <taxon>Leotiomycetes</taxon>
        <taxon>Helotiales</taxon>
        <taxon>Hyaloscyphaceae</taxon>
        <taxon>Hyaloscypha</taxon>
    </lineage>
</organism>
<dbReference type="Proteomes" id="UP000235672">
    <property type="component" value="Unassembled WGS sequence"/>
</dbReference>